<accession>A2YWR4</accession>
<feature type="compositionally biased region" description="Low complexity" evidence="8">
    <location>
        <begin position="460"/>
        <end position="478"/>
    </location>
</feature>
<dbReference type="Proteomes" id="UP000007015">
    <property type="component" value="Chromosome 8"/>
</dbReference>
<evidence type="ECO:0000256" key="8">
    <source>
        <dbReference type="SAM" id="MobiDB-lite"/>
    </source>
</evidence>
<evidence type="ECO:0000256" key="1">
    <source>
        <dbReference type="ARBA" id="ARBA00004609"/>
    </source>
</evidence>
<feature type="compositionally biased region" description="Basic and acidic residues" evidence="8">
    <location>
        <begin position="230"/>
        <end position="241"/>
    </location>
</feature>
<gene>
    <name evidence="10" type="ORF">OsI_29781</name>
</gene>
<feature type="compositionally biased region" description="Pro residues" evidence="8">
    <location>
        <begin position="449"/>
        <end position="459"/>
    </location>
</feature>
<dbReference type="InterPro" id="IPR045003">
    <property type="entry name" value="FLA_A"/>
</dbReference>
<dbReference type="SUPFAM" id="SSF82153">
    <property type="entry name" value="FAS1 domain"/>
    <property type="match status" value="1"/>
</dbReference>
<evidence type="ECO:0000256" key="2">
    <source>
        <dbReference type="ARBA" id="ARBA00007843"/>
    </source>
</evidence>
<keyword evidence="4" id="KW-0325">Glycoprotein</keyword>
<dbReference type="SMART" id="SM00554">
    <property type="entry name" value="FAS1"/>
    <property type="match status" value="1"/>
</dbReference>
<evidence type="ECO:0000256" key="6">
    <source>
        <dbReference type="ARBA" id="ARBA00023136"/>
    </source>
</evidence>
<feature type="region of interest" description="Disordered" evidence="8">
    <location>
        <begin position="448"/>
        <end position="496"/>
    </location>
</feature>
<dbReference type="PROSITE" id="PS50213">
    <property type="entry name" value="FAS1"/>
    <property type="match status" value="1"/>
</dbReference>
<name>A2YWR4_ORYSI</name>
<dbReference type="InterPro" id="IPR036378">
    <property type="entry name" value="FAS1_dom_sf"/>
</dbReference>
<comment type="function">
    <text evidence="7">May be a cell surface adhesion protein.</text>
</comment>
<keyword evidence="5" id="KW-0732">Signal</keyword>
<dbReference type="GO" id="GO:0098552">
    <property type="term" value="C:side of membrane"/>
    <property type="evidence" value="ECO:0007669"/>
    <property type="project" value="UniProtKB-KW"/>
</dbReference>
<dbReference type="HOGENOM" id="CLU_526180_0_0_1"/>
<dbReference type="STRING" id="39946.A2YWR4"/>
<dbReference type="Gramene" id="BGIOSGA026722-TA">
    <property type="protein sequence ID" value="BGIOSGA026722-PA"/>
    <property type="gene ID" value="BGIOSGA026722"/>
</dbReference>
<dbReference type="Pfam" id="PF02469">
    <property type="entry name" value="Fasciclin"/>
    <property type="match status" value="1"/>
</dbReference>
<evidence type="ECO:0000313" key="11">
    <source>
        <dbReference type="Proteomes" id="UP000007015"/>
    </source>
</evidence>
<reference evidence="10 11" key="1">
    <citation type="journal article" date="2005" name="PLoS Biol.">
        <title>The genomes of Oryza sativa: a history of duplications.</title>
        <authorList>
            <person name="Yu J."/>
            <person name="Wang J."/>
            <person name="Lin W."/>
            <person name="Li S."/>
            <person name="Li H."/>
            <person name="Zhou J."/>
            <person name="Ni P."/>
            <person name="Dong W."/>
            <person name="Hu S."/>
            <person name="Zeng C."/>
            <person name="Zhang J."/>
            <person name="Zhang Y."/>
            <person name="Li R."/>
            <person name="Xu Z."/>
            <person name="Li S."/>
            <person name="Li X."/>
            <person name="Zheng H."/>
            <person name="Cong L."/>
            <person name="Lin L."/>
            <person name="Yin J."/>
            <person name="Geng J."/>
            <person name="Li G."/>
            <person name="Shi J."/>
            <person name="Liu J."/>
            <person name="Lv H."/>
            <person name="Li J."/>
            <person name="Wang J."/>
            <person name="Deng Y."/>
            <person name="Ran L."/>
            <person name="Shi X."/>
            <person name="Wang X."/>
            <person name="Wu Q."/>
            <person name="Li C."/>
            <person name="Ren X."/>
            <person name="Wang J."/>
            <person name="Wang X."/>
            <person name="Li D."/>
            <person name="Liu D."/>
            <person name="Zhang X."/>
            <person name="Ji Z."/>
            <person name="Zhao W."/>
            <person name="Sun Y."/>
            <person name="Zhang Z."/>
            <person name="Bao J."/>
            <person name="Han Y."/>
            <person name="Dong L."/>
            <person name="Ji J."/>
            <person name="Chen P."/>
            <person name="Wu S."/>
            <person name="Liu J."/>
            <person name="Xiao Y."/>
            <person name="Bu D."/>
            <person name="Tan J."/>
            <person name="Yang L."/>
            <person name="Ye C."/>
            <person name="Zhang J."/>
            <person name="Xu J."/>
            <person name="Zhou Y."/>
            <person name="Yu Y."/>
            <person name="Zhang B."/>
            <person name="Zhuang S."/>
            <person name="Wei H."/>
            <person name="Liu B."/>
            <person name="Lei M."/>
            <person name="Yu H."/>
            <person name="Li Y."/>
            <person name="Xu H."/>
            <person name="Wei S."/>
            <person name="He X."/>
            <person name="Fang L."/>
            <person name="Zhang Z."/>
            <person name="Zhang Y."/>
            <person name="Huang X."/>
            <person name="Su Z."/>
            <person name="Tong W."/>
            <person name="Li J."/>
            <person name="Tong Z."/>
            <person name="Li S."/>
            <person name="Ye J."/>
            <person name="Wang L."/>
            <person name="Fang L."/>
            <person name="Lei T."/>
            <person name="Chen C."/>
            <person name="Chen H."/>
            <person name="Xu Z."/>
            <person name="Li H."/>
            <person name="Huang H."/>
            <person name="Zhang F."/>
            <person name="Xu H."/>
            <person name="Li N."/>
            <person name="Zhao C."/>
            <person name="Li S."/>
            <person name="Dong L."/>
            <person name="Huang Y."/>
            <person name="Li L."/>
            <person name="Xi Y."/>
            <person name="Qi Q."/>
            <person name="Li W."/>
            <person name="Zhang B."/>
            <person name="Hu W."/>
            <person name="Zhang Y."/>
            <person name="Tian X."/>
            <person name="Jiao Y."/>
            <person name="Liang X."/>
            <person name="Jin J."/>
            <person name="Gao L."/>
            <person name="Zheng W."/>
            <person name="Hao B."/>
            <person name="Liu S."/>
            <person name="Wang W."/>
            <person name="Yuan L."/>
            <person name="Cao M."/>
            <person name="McDermott J."/>
            <person name="Samudrala R."/>
            <person name="Wang J."/>
            <person name="Wong G.K."/>
            <person name="Yang H."/>
        </authorList>
    </citation>
    <scope>NUCLEOTIDE SEQUENCE [LARGE SCALE GENOMIC DNA]</scope>
    <source>
        <strain evidence="11">cv. 93-11</strain>
    </source>
</reference>
<evidence type="ECO:0000256" key="7">
    <source>
        <dbReference type="ARBA" id="ARBA00024686"/>
    </source>
</evidence>
<dbReference type="GO" id="GO:0005886">
    <property type="term" value="C:plasma membrane"/>
    <property type="evidence" value="ECO:0007669"/>
    <property type="project" value="UniProtKB-SubCell"/>
</dbReference>
<comment type="similarity">
    <text evidence="2">Belongs to the fasciclin-like AGP family.</text>
</comment>
<comment type="subcellular location">
    <subcellularLocation>
        <location evidence="1">Cell membrane</location>
        <topology evidence="1">Lipid-anchor</topology>
        <topology evidence="1">GPI-anchor</topology>
    </subcellularLocation>
</comment>
<keyword evidence="6" id="KW-0472">Membrane</keyword>
<dbReference type="PANTHER" id="PTHR32077:SF3">
    <property type="entry name" value="FASCICLIN-LIKE ARABINOGALACTAN PROTEIN 7"/>
    <property type="match status" value="1"/>
</dbReference>
<keyword evidence="11" id="KW-1185">Reference proteome</keyword>
<dbReference type="Gene3D" id="2.30.180.10">
    <property type="entry name" value="FAS1 domain"/>
    <property type="match status" value="1"/>
</dbReference>
<protein>
    <recommendedName>
        <fullName evidence="9">FAS1 domain-containing protein</fullName>
    </recommendedName>
</protein>
<feature type="domain" description="FAS1" evidence="9">
    <location>
        <begin position="295"/>
        <end position="438"/>
    </location>
</feature>
<evidence type="ECO:0000256" key="4">
    <source>
        <dbReference type="ARBA" id="ARBA00022622"/>
    </source>
</evidence>
<dbReference type="PANTHER" id="PTHR32077">
    <property type="entry name" value="FASCICLIN-LIKE ARABINOGALACTAN PROTEIN"/>
    <property type="match status" value="1"/>
</dbReference>
<proteinExistence type="inferred from homology"/>
<keyword evidence="4" id="KW-0449">Lipoprotein</keyword>
<dbReference type="InterPro" id="IPR000782">
    <property type="entry name" value="FAS1_domain"/>
</dbReference>
<evidence type="ECO:0000259" key="9">
    <source>
        <dbReference type="PROSITE" id="PS50213"/>
    </source>
</evidence>
<dbReference type="FunFam" id="2.30.180.10:FF:000012">
    <property type="entry name" value="Fasciclin-like arabinogalactan protein 7"/>
    <property type="match status" value="1"/>
</dbReference>
<keyword evidence="4" id="KW-0336">GPI-anchor</keyword>
<dbReference type="AlphaFoldDB" id="A2YWR4"/>
<sequence length="518" mass="55667">MRWLCRVAPGDKHGTFGRRGNENDGLPLRFMLGRKKTTRGSRLSMLFSSLFSTESSATRDSLLSGRHLPHNGASAAAPSSRRWRPLHGGGTLLSGNATLMVSPRMRLISGTLITMVVATYPQHGALPLALRPHKVRVARSNCHKLEVSEIEAIRHHMDGSYNYYDKPEVVGAVSASQFVQFAGSFDRVAMHPKLCDFDRRTDNFRSTQTDNFDRTVLFISIGEKQRRHTERPQEAKNKDQGTSRMMESKAAMMVTILLCCSSISPAFAQKHKGPPAAAAVSLPPSPAPSPAAPRHVDLADLLSVAGPFHTFLDLLEKTDVLRTFQSQANGSKDGITVFVPKDAAFASLARSATANLTSDQLKSLALYHALPRYYSLAEFNRLGGAASPVPTLAGGEYTVNVTDDMGTVHVGSMWSNPKISSSVYSTRPVAVYEVDRVLLPMQIFRTDPPMAPSPAPAPDAKPASDAASPLPGKSSSAKAKADEKKSSSSPPSSRRGAGIAGYFLALAASASAGLLLLC</sequence>
<dbReference type="EMBL" id="CM000133">
    <property type="protein sequence ID" value="EAZ07525.1"/>
    <property type="molecule type" value="Genomic_DNA"/>
</dbReference>
<evidence type="ECO:0000256" key="3">
    <source>
        <dbReference type="ARBA" id="ARBA00022475"/>
    </source>
</evidence>
<feature type="region of interest" description="Disordered" evidence="8">
    <location>
        <begin position="223"/>
        <end position="244"/>
    </location>
</feature>
<evidence type="ECO:0000313" key="10">
    <source>
        <dbReference type="EMBL" id="EAZ07525.1"/>
    </source>
</evidence>
<evidence type="ECO:0000256" key="5">
    <source>
        <dbReference type="ARBA" id="ARBA00022729"/>
    </source>
</evidence>
<organism evidence="10 11">
    <name type="scientific">Oryza sativa subsp. indica</name>
    <name type="common">Rice</name>
    <dbReference type="NCBI Taxonomy" id="39946"/>
    <lineage>
        <taxon>Eukaryota</taxon>
        <taxon>Viridiplantae</taxon>
        <taxon>Streptophyta</taxon>
        <taxon>Embryophyta</taxon>
        <taxon>Tracheophyta</taxon>
        <taxon>Spermatophyta</taxon>
        <taxon>Magnoliopsida</taxon>
        <taxon>Liliopsida</taxon>
        <taxon>Poales</taxon>
        <taxon>Poaceae</taxon>
        <taxon>BOP clade</taxon>
        <taxon>Oryzoideae</taxon>
        <taxon>Oryzeae</taxon>
        <taxon>Oryzinae</taxon>
        <taxon>Oryza</taxon>
        <taxon>Oryza sativa</taxon>
    </lineage>
</organism>
<dbReference type="GO" id="GO:0009834">
    <property type="term" value="P:plant-type secondary cell wall biogenesis"/>
    <property type="evidence" value="ECO:0007669"/>
    <property type="project" value="TreeGrafter"/>
</dbReference>
<keyword evidence="3" id="KW-1003">Cell membrane</keyword>